<proteinExistence type="predicted"/>
<gene>
    <name evidence="2" type="ORF">SKAU_G00107120</name>
</gene>
<comment type="caution">
    <text evidence="2">The sequence shown here is derived from an EMBL/GenBank/DDBJ whole genome shotgun (WGS) entry which is preliminary data.</text>
</comment>
<evidence type="ECO:0000313" key="3">
    <source>
        <dbReference type="Proteomes" id="UP001152622"/>
    </source>
</evidence>
<dbReference type="EMBL" id="JAINUF010000003">
    <property type="protein sequence ID" value="KAJ8370684.1"/>
    <property type="molecule type" value="Genomic_DNA"/>
</dbReference>
<feature type="compositionally biased region" description="Basic and acidic residues" evidence="1">
    <location>
        <begin position="39"/>
        <end position="51"/>
    </location>
</feature>
<name>A0A9Q1J7P7_SYNKA</name>
<organism evidence="2 3">
    <name type="scientific">Synaphobranchus kaupii</name>
    <name type="common">Kaup's arrowtooth eel</name>
    <dbReference type="NCBI Taxonomy" id="118154"/>
    <lineage>
        <taxon>Eukaryota</taxon>
        <taxon>Metazoa</taxon>
        <taxon>Chordata</taxon>
        <taxon>Craniata</taxon>
        <taxon>Vertebrata</taxon>
        <taxon>Euteleostomi</taxon>
        <taxon>Actinopterygii</taxon>
        <taxon>Neopterygii</taxon>
        <taxon>Teleostei</taxon>
        <taxon>Anguilliformes</taxon>
        <taxon>Synaphobranchidae</taxon>
        <taxon>Synaphobranchus</taxon>
    </lineage>
</organism>
<feature type="region of interest" description="Disordered" evidence="1">
    <location>
        <begin position="1"/>
        <end position="95"/>
    </location>
</feature>
<dbReference type="AlphaFoldDB" id="A0A9Q1J7P7"/>
<keyword evidence="3" id="KW-1185">Reference proteome</keyword>
<dbReference type="Proteomes" id="UP001152622">
    <property type="component" value="Chromosome 3"/>
</dbReference>
<reference evidence="2" key="1">
    <citation type="journal article" date="2023" name="Science">
        <title>Genome structures resolve the early diversification of teleost fishes.</title>
        <authorList>
            <person name="Parey E."/>
            <person name="Louis A."/>
            <person name="Montfort J."/>
            <person name="Bouchez O."/>
            <person name="Roques C."/>
            <person name="Iampietro C."/>
            <person name="Lluch J."/>
            <person name="Castinel A."/>
            <person name="Donnadieu C."/>
            <person name="Desvignes T."/>
            <person name="Floi Bucao C."/>
            <person name="Jouanno E."/>
            <person name="Wen M."/>
            <person name="Mejri S."/>
            <person name="Dirks R."/>
            <person name="Jansen H."/>
            <person name="Henkel C."/>
            <person name="Chen W.J."/>
            <person name="Zahm M."/>
            <person name="Cabau C."/>
            <person name="Klopp C."/>
            <person name="Thompson A.W."/>
            <person name="Robinson-Rechavi M."/>
            <person name="Braasch I."/>
            <person name="Lecointre G."/>
            <person name="Bobe J."/>
            <person name="Postlethwait J.H."/>
            <person name="Berthelot C."/>
            <person name="Roest Crollius H."/>
            <person name="Guiguen Y."/>
        </authorList>
    </citation>
    <scope>NUCLEOTIDE SEQUENCE</scope>
    <source>
        <strain evidence="2">WJC10195</strain>
    </source>
</reference>
<evidence type="ECO:0000313" key="2">
    <source>
        <dbReference type="EMBL" id="KAJ8370684.1"/>
    </source>
</evidence>
<accession>A0A9Q1J7P7</accession>
<feature type="compositionally biased region" description="Pro residues" evidence="1">
    <location>
        <begin position="62"/>
        <end position="71"/>
    </location>
</feature>
<protein>
    <submittedName>
        <fullName evidence="2">Uncharacterized protein</fullName>
    </submittedName>
</protein>
<sequence>MQPHIELRKGSGGALRTAAPTAGRGGRAGGRASATLPGYDKEWRLPPDRKCCSPRPQREGPGAPPRLPPPLLRGARPRNEPPVRGKPPAVTTSSMVPVFTTEWLDPGGNRARLSVLTLPQASRRGPDASVFSSAFDPLESVTRGSVIRSARGSRLRGRSCGVV</sequence>
<evidence type="ECO:0000256" key="1">
    <source>
        <dbReference type="SAM" id="MobiDB-lite"/>
    </source>
</evidence>